<dbReference type="GO" id="GO:0016787">
    <property type="term" value="F:hydrolase activity"/>
    <property type="evidence" value="ECO:0007669"/>
    <property type="project" value="UniProtKB-KW"/>
</dbReference>
<organism evidence="4 5">
    <name type="scientific">Candidatus Defluviibacterium haderslevense</name>
    <dbReference type="NCBI Taxonomy" id="2981993"/>
    <lineage>
        <taxon>Bacteria</taxon>
        <taxon>Pseudomonadati</taxon>
        <taxon>Bacteroidota</taxon>
        <taxon>Saprospiria</taxon>
        <taxon>Saprospirales</taxon>
        <taxon>Saprospiraceae</taxon>
        <taxon>Candidatus Defluviibacterium</taxon>
    </lineage>
</organism>
<dbReference type="AlphaFoldDB" id="A0A9D7S8D8"/>
<dbReference type="EMBL" id="JADKFW010000004">
    <property type="protein sequence ID" value="MBK9716674.1"/>
    <property type="molecule type" value="Genomic_DNA"/>
</dbReference>
<protein>
    <submittedName>
        <fullName evidence="4">T9SS type A sorting domain-containing protein</fullName>
    </submittedName>
</protein>
<proteinExistence type="predicted"/>
<dbReference type="Proteomes" id="UP000808349">
    <property type="component" value="Unassembled WGS sequence"/>
</dbReference>
<feature type="domain" description="Secretion system C-terminal sorting" evidence="2">
    <location>
        <begin position="404"/>
        <end position="477"/>
    </location>
</feature>
<dbReference type="InterPro" id="IPR026444">
    <property type="entry name" value="Secre_tail"/>
</dbReference>
<evidence type="ECO:0000313" key="4">
    <source>
        <dbReference type="EMBL" id="MBK9716674.1"/>
    </source>
</evidence>
<evidence type="ECO:0000259" key="3">
    <source>
        <dbReference type="Pfam" id="PF20434"/>
    </source>
</evidence>
<evidence type="ECO:0000256" key="1">
    <source>
        <dbReference type="ARBA" id="ARBA00022801"/>
    </source>
</evidence>
<dbReference type="InterPro" id="IPR029058">
    <property type="entry name" value="AB_hydrolase_fold"/>
</dbReference>
<dbReference type="Pfam" id="PF20434">
    <property type="entry name" value="BD-FAE"/>
    <property type="match status" value="1"/>
</dbReference>
<comment type="caution">
    <text evidence="4">The sequence shown here is derived from an EMBL/GenBank/DDBJ whole genome shotgun (WGS) entry which is preliminary data.</text>
</comment>
<sequence>MFKNVVLILFLISVRESIGQKWVDTVYNIAVQNNITYGSAFDFGGNLKSLKLDIATPIGDNHSPCGRPFILIIHGGGFLGGSKQDGYVRNWLLDFAKRGYTTASIDYRLGMFTTEKEIHCNITNLFNFPWDCMNETDSIEWYRAYFRAIQDAHRAIHFLINEPSYQIDQRNVFVIGESAGAITSLGFVYLDHKNELLSFFGSQNTVKSPNKIYDFPCIQTLGFDTSIASLTLDRQDLIGDLDPTQNRNFTIKGIASIYGATLQDLFTSNTYSKIPLLYMYHQPNDIVVDMNRNKLLQGIESCATSLGSCGTLINRPMANGSQALYQEILRLKNIPFEVPEVTFEKTNNQVDCLGQLLNPSAAGHSIDNYWTRTLVFAKLFAQKIEESAACYTTTSNATLPSIKIFPNPAKTKLYIDFQKYDEEGFQFSINNLSGVTLISSENFRHLPKEINVSSLTSGVYILTVVTLKNRWNFKIVID</sequence>
<dbReference type="InterPro" id="IPR050300">
    <property type="entry name" value="GDXG_lipolytic_enzyme"/>
</dbReference>
<dbReference type="Pfam" id="PF18962">
    <property type="entry name" value="Por_Secre_tail"/>
    <property type="match status" value="1"/>
</dbReference>
<dbReference type="Gene3D" id="3.40.50.1820">
    <property type="entry name" value="alpha/beta hydrolase"/>
    <property type="match status" value="1"/>
</dbReference>
<evidence type="ECO:0000259" key="2">
    <source>
        <dbReference type="Pfam" id="PF18962"/>
    </source>
</evidence>
<name>A0A9D7S8D8_9BACT</name>
<dbReference type="PANTHER" id="PTHR48081">
    <property type="entry name" value="AB HYDROLASE SUPERFAMILY PROTEIN C4A8.06C"/>
    <property type="match status" value="1"/>
</dbReference>
<dbReference type="NCBIfam" id="TIGR04183">
    <property type="entry name" value="Por_Secre_tail"/>
    <property type="match status" value="1"/>
</dbReference>
<evidence type="ECO:0000313" key="5">
    <source>
        <dbReference type="Proteomes" id="UP000808349"/>
    </source>
</evidence>
<gene>
    <name evidence="4" type="ORF">IPO85_04005</name>
</gene>
<accession>A0A9D7S8D8</accession>
<feature type="domain" description="BD-FAE-like" evidence="3">
    <location>
        <begin position="52"/>
        <end position="109"/>
    </location>
</feature>
<dbReference type="SUPFAM" id="SSF53474">
    <property type="entry name" value="alpha/beta-Hydrolases"/>
    <property type="match status" value="1"/>
</dbReference>
<keyword evidence="1" id="KW-0378">Hydrolase</keyword>
<reference evidence="4 5" key="1">
    <citation type="submission" date="2020-10" db="EMBL/GenBank/DDBJ databases">
        <title>Connecting structure to function with the recovery of over 1000 high-quality activated sludge metagenome-assembled genomes encoding full-length rRNA genes using long-read sequencing.</title>
        <authorList>
            <person name="Singleton C.M."/>
            <person name="Petriglieri F."/>
            <person name="Kristensen J.M."/>
            <person name="Kirkegaard R.H."/>
            <person name="Michaelsen T.Y."/>
            <person name="Andersen M.H."/>
            <person name="Karst S.M."/>
            <person name="Dueholm M.S."/>
            <person name="Nielsen P.H."/>
            <person name="Albertsen M."/>
        </authorList>
    </citation>
    <scope>NUCLEOTIDE SEQUENCE [LARGE SCALE GENOMIC DNA]</scope>
    <source>
        <strain evidence="4">Ribe_18-Q3-R11-54_BAT3C.373</strain>
    </source>
</reference>
<dbReference type="InterPro" id="IPR049492">
    <property type="entry name" value="BD-FAE-like_dom"/>
</dbReference>